<dbReference type="Gene3D" id="1.10.287.70">
    <property type="match status" value="1"/>
</dbReference>
<evidence type="ECO:0000256" key="10">
    <source>
        <dbReference type="ARBA" id="ARBA00023065"/>
    </source>
</evidence>
<comment type="subcellular location">
    <subcellularLocation>
        <location evidence="1">Membrane</location>
        <topology evidence="1">Multi-pass membrane protein</topology>
    </subcellularLocation>
</comment>
<feature type="region of interest" description="Disordered" evidence="14">
    <location>
        <begin position="1"/>
        <end position="49"/>
    </location>
</feature>
<sequence>MVPPLSLSPRRGRGTEEKEDEEDEELPLRSAVRDPSCGVDSQATQDMGDSIHKSFGKSLSRAFSKNLESLHDRMTRSSEIFTGAEDTRTEKRKYCYEFVSSPTFELVWSIVILASTTMMAVEAQYDGIDASYRQDLGRYPATEPASKAWPGADKVFVAVDVMFGALFTLELVWRLAVLQKELLLDAWSWIDIAAVIFWYVERVSDMFLPVDPKFIRVTRLVRLLRFVRVIRFVNAFEKLYLMVASITSSFSALAWSAGMLFLVEMVFALLLNILLESFWTNTDNPMEDRQAVFQLYGTFSKSLLSMFEMLLGNWYGITRELVKVSEWYLIFGVGHQLALGFAVIEVMTGVFLHETFHVLSMDDSIMANETKRAIKSNTEKMKVFFQNADVNGDGFLDKEELEKVLQREKVQEWLTAMGLEIHDMVSAFTIMDKNGDGQLSTEEFVEGAWNLKGQARAIEVAMIRSILEEIRIGKIEERGLGEPRHLNAIQLK</sequence>
<keyword evidence="9 15" id="KW-1133">Transmembrane helix</keyword>
<feature type="transmembrane region" description="Helical" evidence="15">
    <location>
        <begin position="155"/>
        <end position="175"/>
    </location>
</feature>
<gene>
    <name evidence="17" type="ORF">PCOR1329_LOCUS85114</name>
</gene>
<dbReference type="PROSITE" id="PS50222">
    <property type="entry name" value="EF_HAND_2"/>
    <property type="match status" value="2"/>
</dbReference>
<keyword evidence="18" id="KW-1185">Reference proteome</keyword>
<keyword evidence="3" id="KW-0597">Phosphoprotein</keyword>
<keyword evidence="11 15" id="KW-0472">Membrane</keyword>
<evidence type="ECO:0000256" key="3">
    <source>
        <dbReference type="ARBA" id="ARBA00022553"/>
    </source>
</evidence>
<protein>
    <recommendedName>
        <fullName evidence="16">EF-hand domain-containing protein</fullName>
    </recommendedName>
</protein>
<feature type="transmembrane region" description="Helical" evidence="15">
    <location>
        <begin position="327"/>
        <end position="352"/>
    </location>
</feature>
<evidence type="ECO:0000256" key="9">
    <source>
        <dbReference type="ARBA" id="ARBA00022989"/>
    </source>
</evidence>
<feature type="transmembrane region" description="Helical" evidence="15">
    <location>
        <begin position="295"/>
        <end position="315"/>
    </location>
</feature>
<accession>A0ABN9YE97</accession>
<feature type="transmembrane region" description="Helical" evidence="15">
    <location>
        <begin position="98"/>
        <end position="121"/>
    </location>
</feature>
<keyword evidence="6 15" id="KW-0812">Transmembrane</keyword>
<evidence type="ECO:0000256" key="13">
    <source>
        <dbReference type="ARBA" id="ARBA00023303"/>
    </source>
</evidence>
<reference evidence="17" key="1">
    <citation type="submission" date="2023-10" db="EMBL/GenBank/DDBJ databases">
        <authorList>
            <person name="Chen Y."/>
            <person name="Shah S."/>
            <person name="Dougan E. K."/>
            <person name="Thang M."/>
            <person name="Chan C."/>
        </authorList>
    </citation>
    <scope>NUCLEOTIDE SEQUENCE [LARGE SCALE GENOMIC DNA]</scope>
</reference>
<keyword evidence="8" id="KW-0851">Voltage-gated channel</keyword>
<dbReference type="InterPro" id="IPR018247">
    <property type="entry name" value="EF_Hand_1_Ca_BS"/>
</dbReference>
<evidence type="ECO:0000256" key="1">
    <source>
        <dbReference type="ARBA" id="ARBA00004141"/>
    </source>
</evidence>
<keyword evidence="4" id="KW-0109">Calcium transport</keyword>
<dbReference type="Pfam" id="PF13499">
    <property type="entry name" value="EF-hand_7"/>
    <property type="match status" value="1"/>
</dbReference>
<dbReference type="Gene3D" id="1.20.120.350">
    <property type="entry name" value="Voltage-gated potassium channels. Chain C"/>
    <property type="match status" value="1"/>
</dbReference>
<proteinExistence type="predicted"/>
<dbReference type="InterPro" id="IPR011992">
    <property type="entry name" value="EF-hand-dom_pair"/>
</dbReference>
<feature type="domain" description="EF-hand" evidence="16">
    <location>
        <begin position="419"/>
        <end position="454"/>
    </location>
</feature>
<dbReference type="InterPro" id="IPR027359">
    <property type="entry name" value="Volt_channel_dom_sf"/>
</dbReference>
<feature type="domain" description="EF-hand" evidence="16">
    <location>
        <begin position="376"/>
        <end position="411"/>
    </location>
</feature>
<dbReference type="SUPFAM" id="SSF81324">
    <property type="entry name" value="Voltage-gated potassium channels"/>
    <property type="match status" value="1"/>
</dbReference>
<evidence type="ECO:0000259" key="16">
    <source>
        <dbReference type="PROSITE" id="PS50222"/>
    </source>
</evidence>
<dbReference type="SUPFAM" id="SSF47473">
    <property type="entry name" value="EF-hand"/>
    <property type="match status" value="1"/>
</dbReference>
<dbReference type="PROSITE" id="PS00018">
    <property type="entry name" value="EF_HAND_1"/>
    <property type="match status" value="2"/>
</dbReference>
<dbReference type="PANTHER" id="PTHR45628">
    <property type="entry name" value="VOLTAGE-DEPENDENT CALCIUM CHANNEL TYPE A SUBUNIT ALPHA-1"/>
    <property type="match status" value="1"/>
</dbReference>
<dbReference type="InterPro" id="IPR002048">
    <property type="entry name" value="EF_hand_dom"/>
</dbReference>
<dbReference type="InterPro" id="IPR050599">
    <property type="entry name" value="VDCC_alpha-1_subunit"/>
</dbReference>
<comment type="caution">
    <text evidence="17">The sequence shown here is derived from an EMBL/GenBank/DDBJ whole genome shotgun (WGS) entry which is preliminary data.</text>
</comment>
<evidence type="ECO:0000256" key="2">
    <source>
        <dbReference type="ARBA" id="ARBA00022448"/>
    </source>
</evidence>
<evidence type="ECO:0000256" key="8">
    <source>
        <dbReference type="ARBA" id="ARBA00022882"/>
    </source>
</evidence>
<evidence type="ECO:0000256" key="4">
    <source>
        <dbReference type="ARBA" id="ARBA00022568"/>
    </source>
</evidence>
<evidence type="ECO:0000313" key="18">
    <source>
        <dbReference type="Proteomes" id="UP001189429"/>
    </source>
</evidence>
<dbReference type="SMART" id="SM00054">
    <property type="entry name" value="EFh"/>
    <property type="match status" value="2"/>
</dbReference>
<dbReference type="Pfam" id="PF00520">
    <property type="entry name" value="Ion_trans"/>
    <property type="match status" value="1"/>
</dbReference>
<evidence type="ECO:0000256" key="12">
    <source>
        <dbReference type="ARBA" id="ARBA00023180"/>
    </source>
</evidence>
<organism evidence="17 18">
    <name type="scientific">Prorocentrum cordatum</name>
    <dbReference type="NCBI Taxonomy" id="2364126"/>
    <lineage>
        <taxon>Eukaryota</taxon>
        <taxon>Sar</taxon>
        <taxon>Alveolata</taxon>
        <taxon>Dinophyceae</taxon>
        <taxon>Prorocentrales</taxon>
        <taxon>Prorocentraceae</taxon>
        <taxon>Prorocentrum</taxon>
    </lineage>
</organism>
<keyword evidence="13" id="KW-0407">Ion channel</keyword>
<name>A0ABN9YE97_9DINO</name>
<dbReference type="Proteomes" id="UP001189429">
    <property type="component" value="Unassembled WGS sequence"/>
</dbReference>
<keyword evidence="10" id="KW-0406">Ion transport</keyword>
<evidence type="ECO:0000256" key="5">
    <source>
        <dbReference type="ARBA" id="ARBA00022673"/>
    </source>
</evidence>
<evidence type="ECO:0000256" key="15">
    <source>
        <dbReference type="SAM" id="Phobius"/>
    </source>
</evidence>
<evidence type="ECO:0000313" key="17">
    <source>
        <dbReference type="EMBL" id="CAK0911144.1"/>
    </source>
</evidence>
<evidence type="ECO:0000256" key="6">
    <source>
        <dbReference type="ARBA" id="ARBA00022692"/>
    </source>
</evidence>
<keyword evidence="7" id="KW-0106">Calcium</keyword>
<dbReference type="InterPro" id="IPR005821">
    <property type="entry name" value="Ion_trans_dom"/>
</dbReference>
<dbReference type="PANTHER" id="PTHR45628:SF7">
    <property type="entry name" value="VOLTAGE-DEPENDENT CALCIUM CHANNEL TYPE A SUBUNIT ALPHA-1"/>
    <property type="match status" value="1"/>
</dbReference>
<keyword evidence="2" id="KW-0813">Transport</keyword>
<evidence type="ECO:0000256" key="7">
    <source>
        <dbReference type="ARBA" id="ARBA00022837"/>
    </source>
</evidence>
<dbReference type="EMBL" id="CAUYUJ010022526">
    <property type="protein sequence ID" value="CAK0911144.1"/>
    <property type="molecule type" value="Genomic_DNA"/>
</dbReference>
<evidence type="ECO:0000256" key="11">
    <source>
        <dbReference type="ARBA" id="ARBA00023136"/>
    </source>
</evidence>
<feature type="transmembrane region" description="Helical" evidence="15">
    <location>
        <begin position="253"/>
        <end position="275"/>
    </location>
</feature>
<keyword evidence="12" id="KW-0325">Glycoprotein</keyword>
<dbReference type="Gene3D" id="1.10.238.10">
    <property type="entry name" value="EF-hand"/>
    <property type="match status" value="1"/>
</dbReference>
<evidence type="ECO:0000256" key="14">
    <source>
        <dbReference type="SAM" id="MobiDB-lite"/>
    </source>
</evidence>
<keyword evidence="5" id="KW-0107">Calcium channel</keyword>